<evidence type="ECO:0000313" key="3">
    <source>
        <dbReference type="Proteomes" id="UP000515154"/>
    </source>
</evidence>
<reference evidence="4" key="1">
    <citation type="submission" date="2025-08" db="UniProtKB">
        <authorList>
            <consortium name="RefSeq"/>
        </authorList>
    </citation>
    <scope>IDENTIFICATION</scope>
</reference>
<feature type="compositionally biased region" description="Basic and acidic residues" evidence="1">
    <location>
        <begin position="230"/>
        <end position="239"/>
    </location>
</feature>
<dbReference type="PANTHER" id="PTHR23352:SF2">
    <property type="entry name" value="NEURAL PROLIFERATION DIFFERENTIATION AND CONTROL PROTEIN 1"/>
    <property type="match status" value="1"/>
</dbReference>
<feature type="transmembrane region" description="Helical" evidence="2">
    <location>
        <begin position="249"/>
        <end position="274"/>
    </location>
</feature>
<keyword evidence="2" id="KW-0812">Transmembrane</keyword>
<protein>
    <submittedName>
        <fullName evidence="4">Uncharacterized protein LOC115232673 isoform X1</fullName>
    </submittedName>
</protein>
<feature type="compositionally biased region" description="Acidic residues" evidence="1">
    <location>
        <begin position="340"/>
        <end position="352"/>
    </location>
</feature>
<dbReference type="RefSeq" id="XP_029658552.1">
    <property type="nucleotide sequence ID" value="XM_029802692.2"/>
</dbReference>
<dbReference type="AlphaFoldDB" id="A0A6P7UB17"/>
<evidence type="ECO:0000256" key="2">
    <source>
        <dbReference type="SAM" id="Phobius"/>
    </source>
</evidence>
<feature type="compositionally biased region" description="Polar residues" evidence="1">
    <location>
        <begin position="376"/>
        <end position="389"/>
    </location>
</feature>
<dbReference type="Pfam" id="PF06809">
    <property type="entry name" value="NPDC1"/>
    <property type="match status" value="1"/>
</dbReference>
<dbReference type="GO" id="GO:0016020">
    <property type="term" value="C:membrane"/>
    <property type="evidence" value="ECO:0007669"/>
    <property type="project" value="InterPro"/>
</dbReference>
<sequence>MHLGCTSGVWCRYPSVVSRNQRGCKMLLFSFWFGLTVLQSMDTAHGYYTLPLDTANQFNGEYLDQVNNENYHRDGTVIPKHTHKTHSGHLKLLKLKNSDFRDPTSWHNPTILDNDRNNNKAWIRPNLQSNIEQVAKTNSQERTLHLQGNEDRIKTVGSSYKQREPEGKTPLQLFDGETLVNPQSKDHYDAYILSISRNNNEIGKEILHPYRSGDSGVSTQKQNDTSKNPSAEKHKQKVDESGYIPMHDIYFIAIIAACSVAGFVGIIVAAVCWYKLQANVKASSGVDYPAYGVTGPNKERLPSPGDRKLAQSAQMYHYQHQKQQMIALEKANGEMKHDASDDESEDDNEEGDYTVYECPGLAPTGEMEVKNPLFSDESSTFPRTNSLGNGSAVHQVAPVKDGD</sequence>
<dbReference type="PANTHER" id="PTHR23352">
    <property type="entry name" value="NEURAL PROLIFERATION DIFFERENTIATION AND CONTROL PROTEIN-1 NPDC-1 PROTEIN"/>
    <property type="match status" value="1"/>
</dbReference>
<evidence type="ECO:0000256" key="1">
    <source>
        <dbReference type="SAM" id="MobiDB-lite"/>
    </source>
</evidence>
<accession>A0A6P7UB17</accession>
<name>A0A6P7UB17_9MOLL</name>
<feature type="region of interest" description="Disordered" evidence="1">
    <location>
        <begin position="207"/>
        <end position="239"/>
    </location>
</feature>
<organism evidence="3 4">
    <name type="scientific">Octopus sinensis</name>
    <name type="common">East Asian common octopus</name>
    <dbReference type="NCBI Taxonomy" id="2607531"/>
    <lineage>
        <taxon>Eukaryota</taxon>
        <taxon>Metazoa</taxon>
        <taxon>Spiralia</taxon>
        <taxon>Lophotrochozoa</taxon>
        <taxon>Mollusca</taxon>
        <taxon>Cephalopoda</taxon>
        <taxon>Coleoidea</taxon>
        <taxon>Octopodiformes</taxon>
        <taxon>Octopoda</taxon>
        <taxon>Incirrata</taxon>
        <taxon>Octopodidae</taxon>
        <taxon>Octopus</taxon>
    </lineage>
</organism>
<keyword evidence="2" id="KW-0472">Membrane</keyword>
<gene>
    <name evidence="4" type="primary">LOC115232673</name>
</gene>
<proteinExistence type="predicted"/>
<evidence type="ECO:0000313" key="4">
    <source>
        <dbReference type="RefSeq" id="XP_029658552.1"/>
    </source>
</evidence>
<keyword evidence="3" id="KW-1185">Reference proteome</keyword>
<feature type="region of interest" description="Disordered" evidence="1">
    <location>
        <begin position="333"/>
        <end position="403"/>
    </location>
</feature>
<dbReference type="Proteomes" id="UP000515154">
    <property type="component" value="Linkage group LG2"/>
</dbReference>
<keyword evidence="2" id="KW-1133">Transmembrane helix</keyword>
<dbReference type="KEGG" id="osn:115232673"/>
<feature type="compositionally biased region" description="Polar residues" evidence="1">
    <location>
        <begin position="215"/>
        <end position="229"/>
    </location>
</feature>
<dbReference type="InterPro" id="IPR009635">
    <property type="entry name" value="NPDC1"/>
</dbReference>